<keyword evidence="1" id="KW-0732">Signal</keyword>
<gene>
    <name evidence="2" type="ORF">TPR58_19220</name>
</gene>
<accession>A0ABV0BCN8</accession>
<evidence type="ECO:0000313" key="3">
    <source>
        <dbReference type="Proteomes" id="UP001427805"/>
    </source>
</evidence>
<keyword evidence="3" id="KW-1185">Reference proteome</keyword>
<sequence length="159" mass="17108">MRKSTILIAALAVTSPAIAQDFSPPLAGPYYNTGGNETAYSFAAGGTAKRTGDTAAMTRVVMFVTARDIEGVQVGRLDTVMEYQCEKAQMRPTLIAARGLDNAVLKLIPRPGEEWESIPASNASAAYELELACNGIAPKDRPAFPNIDDRIKRFRDSGQ</sequence>
<dbReference type="RefSeq" id="WP_346248357.1">
    <property type="nucleotide sequence ID" value="NZ_JBDIZK010000013.1"/>
</dbReference>
<reference evidence="2 3" key="1">
    <citation type="submission" date="2024-05" db="EMBL/GenBank/DDBJ databases">
        <title>Sphingomonas sp. HF-S3 16S ribosomal RNA gene Genome sequencing and assembly.</title>
        <authorList>
            <person name="Lee H."/>
        </authorList>
    </citation>
    <scope>NUCLEOTIDE SEQUENCE [LARGE SCALE GENOMIC DNA]</scope>
    <source>
        <strain evidence="2 3">HF-S3</strain>
    </source>
</reference>
<protein>
    <submittedName>
        <fullName evidence="2">Uncharacterized protein</fullName>
    </submittedName>
</protein>
<name>A0ABV0BCN8_9SPHN</name>
<dbReference type="EMBL" id="JBDIZK010000013">
    <property type="protein sequence ID" value="MEN3749313.1"/>
    <property type="molecule type" value="Genomic_DNA"/>
</dbReference>
<organism evidence="2 3">
    <name type="scientific">Sphingomonas rustica</name>
    <dbReference type="NCBI Taxonomy" id="3103142"/>
    <lineage>
        <taxon>Bacteria</taxon>
        <taxon>Pseudomonadati</taxon>
        <taxon>Pseudomonadota</taxon>
        <taxon>Alphaproteobacteria</taxon>
        <taxon>Sphingomonadales</taxon>
        <taxon>Sphingomonadaceae</taxon>
        <taxon>Sphingomonas</taxon>
    </lineage>
</organism>
<dbReference type="Proteomes" id="UP001427805">
    <property type="component" value="Unassembled WGS sequence"/>
</dbReference>
<evidence type="ECO:0000256" key="1">
    <source>
        <dbReference type="SAM" id="SignalP"/>
    </source>
</evidence>
<feature type="chain" id="PRO_5046710163" evidence="1">
    <location>
        <begin position="20"/>
        <end position="159"/>
    </location>
</feature>
<evidence type="ECO:0000313" key="2">
    <source>
        <dbReference type="EMBL" id="MEN3749313.1"/>
    </source>
</evidence>
<proteinExistence type="predicted"/>
<feature type="signal peptide" evidence="1">
    <location>
        <begin position="1"/>
        <end position="19"/>
    </location>
</feature>
<comment type="caution">
    <text evidence="2">The sequence shown here is derived from an EMBL/GenBank/DDBJ whole genome shotgun (WGS) entry which is preliminary data.</text>
</comment>